<dbReference type="SUPFAM" id="SSF52972">
    <property type="entry name" value="ITPase-like"/>
    <property type="match status" value="1"/>
</dbReference>
<name>B7KC03_GLOC7</name>
<sequence length="191" mass="20918">MKTLIVATSNPGKLRELQDYLTEIDWELQLKPKELEIEETGATFLDNACLKASQVAKTMGQWAIADDSGLAVDALGGAPGIYSARYGNTDQERIDRLLKEIGSNPNRKAQFICVIAIARPDGSIALNAKGVCQGEILIAPRGTKGFGYDPIFYVPTQQQTFAEMSPEVKHKISHRGKAFEILLPALKTLQD</sequence>
<evidence type="ECO:0000313" key="12">
    <source>
        <dbReference type="EMBL" id="ACK68826.1"/>
    </source>
</evidence>
<reference evidence="13" key="1">
    <citation type="journal article" date="2011" name="MBio">
        <title>Novel metabolic attributes of the genus Cyanothece, comprising a group of unicellular nitrogen-fixing Cyanobacteria.</title>
        <authorList>
            <person name="Bandyopadhyay A."/>
            <person name="Elvitigala T."/>
            <person name="Welsh E."/>
            <person name="Stockel J."/>
            <person name="Liberton M."/>
            <person name="Min H."/>
            <person name="Sherman L.A."/>
            <person name="Pakrasi H.B."/>
        </authorList>
    </citation>
    <scope>NUCLEOTIDE SEQUENCE [LARGE SCALE GENOMIC DNA]</scope>
    <source>
        <strain evidence="13">PCC 7424</strain>
    </source>
</reference>
<keyword evidence="6 10" id="KW-0460">Magnesium</keyword>
<dbReference type="GO" id="GO:0009117">
    <property type="term" value="P:nucleotide metabolic process"/>
    <property type="evidence" value="ECO:0007669"/>
    <property type="project" value="UniProtKB-KW"/>
</dbReference>
<dbReference type="HAMAP" id="MF_01405">
    <property type="entry name" value="Non_canon_purine_NTPase"/>
    <property type="match status" value="1"/>
</dbReference>
<dbReference type="GO" id="GO:0017111">
    <property type="term" value="F:ribonucleoside triphosphate phosphatase activity"/>
    <property type="evidence" value="ECO:0007669"/>
    <property type="project" value="InterPro"/>
</dbReference>
<dbReference type="NCBIfam" id="TIGR00042">
    <property type="entry name" value="RdgB/HAM1 family non-canonical purine NTP pyrophosphatase"/>
    <property type="match status" value="1"/>
</dbReference>
<proteinExistence type="inferred from homology"/>
<dbReference type="GO" id="GO:0005829">
    <property type="term" value="C:cytosol"/>
    <property type="evidence" value="ECO:0007669"/>
    <property type="project" value="TreeGrafter"/>
</dbReference>
<comment type="subunit">
    <text evidence="2 10">Homodimer.</text>
</comment>
<keyword evidence="7 10" id="KW-0546">Nucleotide metabolism</keyword>
<feature type="binding site" evidence="10">
    <location>
        <begin position="174"/>
        <end position="175"/>
    </location>
    <ligand>
        <name>substrate</name>
    </ligand>
</feature>
<dbReference type="FunFam" id="3.90.950.10:FF:000001">
    <property type="entry name" value="dITP/XTP pyrophosphatase"/>
    <property type="match status" value="1"/>
</dbReference>
<dbReference type="CDD" id="cd00515">
    <property type="entry name" value="HAM1"/>
    <property type="match status" value="1"/>
</dbReference>
<accession>B7KC03</accession>
<comment type="function">
    <text evidence="10">Pyrophosphatase that catalyzes the hydrolysis of nucleoside triphosphates to their monophosphate derivatives, with a high preference for the non-canonical purine nucleotides XTP (xanthosine triphosphate), dITP (deoxyinosine triphosphate) and ITP. Seems to function as a house-cleaning enzyme that removes non-canonical purine nucleotides from the nucleotide pool, thus preventing their incorporation into DNA/RNA and avoiding chromosomal lesions.</text>
</comment>
<feature type="binding site" evidence="10">
    <location>
        <position position="38"/>
    </location>
    <ligand>
        <name>Mg(2+)</name>
        <dbReference type="ChEBI" id="CHEBI:18420"/>
    </ligand>
</feature>
<dbReference type="Gene3D" id="3.90.950.10">
    <property type="match status" value="1"/>
</dbReference>
<evidence type="ECO:0000256" key="9">
    <source>
        <dbReference type="ARBA" id="ARBA00052017"/>
    </source>
</evidence>
<organism evidence="12 13">
    <name type="scientific">Gloeothece citriformis (strain PCC 7424)</name>
    <name type="common">Cyanothece sp. (strain PCC 7424)</name>
    <dbReference type="NCBI Taxonomy" id="65393"/>
    <lineage>
        <taxon>Bacteria</taxon>
        <taxon>Bacillati</taxon>
        <taxon>Cyanobacteriota</taxon>
        <taxon>Cyanophyceae</taxon>
        <taxon>Oscillatoriophycideae</taxon>
        <taxon>Chroococcales</taxon>
        <taxon>Aphanothecaceae</taxon>
        <taxon>Gloeothece</taxon>
        <taxon>Gloeothece citriformis</taxon>
    </lineage>
</organism>
<comment type="cofactor">
    <cofactor evidence="10">
        <name>Mg(2+)</name>
        <dbReference type="ChEBI" id="CHEBI:18420"/>
    </cofactor>
    <text evidence="10">Binds 1 Mg(2+) ion per subunit.</text>
</comment>
<evidence type="ECO:0000256" key="10">
    <source>
        <dbReference type="HAMAP-Rule" id="MF_01405"/>
    </source>
</evidence>
<keyword evidence="3 10" id="KW-0479">Metal-binding</keyword>
<dbReference type="GO" id="GO:0000166">
    <property type="term" value="F:nucleotide binding"/>
    <property type="evidence" value="ECO:0007669"/>
    <property type="project" value="UniProtKB-KW"/>
</dbReference>
<dbReference type="KEGG" id="cyc:PCC7424_0358"/>
<comment type="catalytic activity">
    <reaction evidence="10">
        <text>ITP + H2O = IMP + diphosphate + H(+)</text>
        <dbReference type="Rhea" id="RHEA:29399"/>
        <dbReference type="ChEBI" id="CHEBI:15377"/>
        <dbReference type="ChEBI" id="CHEBI:15378"/>
        <dbReference type="ChEBI" id="CHEBI:33019"/>
        <dbReference type="ChEBI" id="CHEBI:58053"/>
        <dbReference type="ChEBI" id="CHEBI:61402"/>
        <dbReference type="EC" id="3.6.1.66"/>
    </reaction>
</comment>
<comment type="catalytic activity">
    <reaction evidence="9 10">
        <text>XTP + H2O = XMP + diphosphate + H(+)</text>
        <dbReference type="Rhea" id="RHEA:28610"/>
        <dbReference type="ChEBI" id="CHEBI:15377"/>
        <dbReference type="ChEBI" id="CHEBI:15378"/>
        <dbReference type="ChEBI" id="CHEBI:33019"/>
        <dbReference type="ChEBI" id="CHEBI:57464"/>
        <dbReference type="ChEBI" id="CHEBI:61314"/>
        <dbReference type="EC" id="3.6.1.66"/>
    </reaction>
</comment>
<evidence type="ECO:0000256" key="3">
    <source>
        <dbReference type="ARBA" id="ARBA00022723"/>
    </source>
</evidence>
<dbReference type="STRING" id="65393.PCC7424_0358"/>
<evidence type="ECO:0000256" key="4">
    <source>
        <dbReference type="ARBA" id="ARBA00022741"/>
    </source>
</evidence>
<dbReference type="eggNOG" id="COG0127">
    <property type="taxonomic scope" value="Bacteria"/>
</dbReference>
<evidence type="ECO:0000256" key="1">
    <source>
        <dbReference type="ARBA" id="ARBA00008023"/>
    </source>
</evidence>
<dbReference type="GO" id="GO:0035870">
    <property type="term" value="F:dITP diphosphatase activity"/>
    <property type="evidence" value="ECO:0007669"/>
    <property type="project" value="UniProtKB-UniRule"/>
</dbReference>
<dbReference type="GO" id="GO:0036222">
    <property type="term" value="F:XTP diphosphatase activity"/>
    <property type="evidence" value="ECO:0007669"/>
    <property type="project" value="UniProtKB-UniRule"/>
</dbReference>
<keyword evidence="13" id="KW-1185">Reference proteome</keyword>
<feature type="binding site" evidence="10">
    <location>
        <position position="68"/>
    </location>
    <ligand>
        <name>substrate</name>
    </ligand>
</feature>
<keyword evidence="4 10" id="KW-0547">Nucleotide-binding</keyword>
<dbReference type="EC" id="3.6.1.66" evidence="10"/>
<evidence type="ECO:0000256" key="11">
    <source>
        <dbReference type="RuleBase" id="RU003781"/>
    </source>
</evidence>
<dbReference type="InterPro" id="IPR002637">
    <property type="entry name" value="RdgB/HAM1"/>
</dbReference>
<dbReference type="GO" id="GO:0009146">
    <property type="term" value="P:purine nucleoside triphosphate catabolic process"/>
    <property type="evidence" value="ECO:0007669"/>
    <property type="project" value="UniProtKB-UniRule"/>
</dbReference>
<dbReference type="GO" id="GO:0036220">
    <property type="term" value="F:ITP diphosphatase activity"/>
    <property type="evidence" value="ECO:0007669"/>
    <property type="project" value="UniProtKB-UniRule"/>
</dbReference>
<dbReference type="AlphaFoldDB" id="B7KC03"/>
<dbReference type="Proteomes" id="UP000002384">
    <property type="component" value="Chromosome"/>
</dbReference>
<evidence type="ECO:0000313" key="13">
    <source>
        <dbReference type="Proteomes" id="UP000002384"/>
    </source>
</evidence>
<keyword evidence="5 10" id="KW-0378">Hydrolase</keyword>
<evidence type="ECO:0000256" key="2">
    <source>
        <dbReference type="ARBA" id="ARBA00011738"/>
    </source>
</evidence>
<evidence type="ECO:0000256" key="6">
    <source>
        <dbReference type="ARBA" id="ARBA00022842"/>
    </source>
</evidence>
<feature type="binding site" evidence="10">
    <location>
        <position position="67"/>
    </location>
    <ligand>
        <name>Mg(2+)</name>
        <dbReference type="ChEBI" id="CHEBI:18420"/>
    </ligand>
</feature>
<feature type="binding site" evidence="10">
    <location>
        <begin position="146"/>
        <end position="149"/>
    </location>
    <ligand>
        <name>substrate</name>
    </ligand>
</feature>
<protein>
    <recommendedName>
        <fullName evidence="10">dITP/XTP pyrophosphatase</fullName>
        <ecNumber evidence="10">3.6.1.66</ecNumber>
    </recommendedName>
    <alternativeName>
        <fullName evidence="10">Non-canonical purine NTP pyrophosphatase</fullName>
    </alternativeName>
    <alternativeName>
        <fullName evidence="10">Non-standard purine NTP pyrophosphatase</fullName>
    </alternativeName>
    <alternativeName>
        <fullName evidence="10">Nucleoside-triphosphate diphosphatase</fullName>
    </alternativeName>
    <alternativeName>
        <fullName evidence="10">Nucleoside-triphosphate pyrophosphatase</fullName>
        <shortName evidence="10">NTPase</shortName>
    </alternativeName>
</protein>
<dbReference type="PANTHER" id="PTHR11067:SF9">
    <property type="entry name" value="INOSINE TRIPHOSPHATE PYROPHOSPHATASE"/>
    <property type="match status" value="1"/>
</dbReference>
<dbReference type="OrthoDB" id="9807456at2"/>
<dbReference type="Pfam" id="PF01725">
    <property type="entry name" value="Ham1p_like"/>
    <property type="match status" value="1"/>
</dbReference>
<dbReference type="EMBL" id="CP001291">
    <property type="protein sequence ID" value="ACK68826.1"/>
    <property type="molecule type" value="Genomic_DNA"/>
</dbReference>
<dbReference type="PANTHER" id="PTHR11067">
    <property type="entry name" value="INOSINE TRIPHOSPHATE PYROPHOSPHATASE/HAM1 PROTEIN"/>
    <property type="match status" value="1"/>
</dbReference>
<evidence type="ECO:0000256" key="7">
    <source>
        <dbReference type="ARBA" id="ARBA00023080"/>
    </source>
</evidence>
<evidence type="ECO:0000256" key="5">
    <source>
        <dbReference type="ARBA" id="ARBA00022801"/>
    </source>
</evidence>
<dbReference type="GO" id="GO:0046872">
    <property type="term" value="F:metal ion binding"/>
    <property type="evidence" value="ECO:0007669"/>
    <property type="project" value="UniProtKB-KW"/>
</dbReference>
<dbReference type="InterPro" id="IPR020922">
    <property type="entry name" value="dITP/XTP_pyrophosphatase"/>
</dbReference>
<feature type="binding site" evidence="10">
    <location>
        <position position="169"/>
    </location>
    <ligand>
        <name>substrate</name>
    </ligand>
</feature>
<comment type="catalytic activity">
    <reaction evidence="8 10">
        <text>dITP + H2O = dIMP + diphosphate + H(+)</text>
        <dbReference type="Rhea" id="RHEA:28342"/>
        <dbReference type="ChEBI" id="CHEBI:15377"/>
        <dbReference type="ChEBI" id="CHEBI:15378"/>
        <dbReference type="ChEBI" id="CHEBI:33019"/>
        <dbReference type="ChEBI" id="CHEBI:61194"/>
        <dbReference type="ChEBI" id="CHEBI:61382"/>
        <dbReference type="EC" id="3.6.1.66"/>
    </reaction>
</comment>
<dbReference type="HOGENOM" id="CLU_082080_0_2_3"/>
<comment type="similarity">
    <text evidence="1 10 11">Belongs to the HAM1 NTPase family.</text>
</comment>
<feature type="active site" description="Proton acceptor" evidence="10">
    <location>
        <position position="67"/>
    </location>
</feature>
<evidence type="ECO:0000256" key="8">
    <source>
        <dbReference type="ARBA" id="ARBA00051875"/>
    </source>
</evidence>
<gene>
    <name evidence="12" type="ordered locus">PCC7424_0358</name>
</gene>
<dbReference type="InterPro" id="IPR029001">
    <property type="entry name" value="ITPase-like_fam"/>
</dbReference>
<dbReference type="RefSeq" id="WP_012597776.1">
    <property type="nucleotide sequence ID" value="NC_011729.1"/>
</dbReference>
<feature type="binding site" evidence="10">
    <location>
        <begin position="8"/>
        <end position="13"/>
    </location>
    <ligand>
        <name>substrate</name>
    </ligand>
</feature>